<feature type="domain" description="DUF218" evidence="1">
    <location>
        <begin position="40"/>
        <end position="180"/>
    </location>
</feature>
<name>A0A4R5VVK2_9BACI</name>
<dbReference type="AlphaFoldDB" id="A0A4R5VVK2"/>
<accession>A0A4R5VVK2</accession>
<dbReference type="PANTHER" id="PTHR30336">
    <property type="entry name" value="INNER MEMBRANE PROTEIN, PROBABLE PERMEASE"/>
    <property type="match status" value="1"/>
</dbReference>
<reference evidence="2" key="2">
    <citation type="submission" date="2023-08" db="EMBL/GenBank/DDBJ databases">
        <title>Nitrogen cycling bacteria in agricultural field soils.</title>
        <authorList>
            <person name="Jang J."/>
        </authorList>
    </citation>
    <scope>NUCLEOTIDE SEQUENCE</scope>
    <source>
        <strain evidence="2">PS3-36</strain>
    </source>
</reference>
<dbReference type="CDD" id="cd06259">
    <property type="entry name" value="YdcF-like"/>
    <property type="match status" value="1"/>
</dbReference>
<dbReference type="PANTHER" id="PTHR30336:SF4">
    <property type="entry name" value="ENVELOPE BIOGENESIS FACTOR ELYC"/>
    <property type="match status" value="1"/>
</dbReference>
<reference evidence="3 4" key="1">
    <citation type="submission" date="2019-03" db="EMBL/GenBank/DDBJ databases">
        <title>Bacillus niacini sp. nov. a Nicotinate-Metabolizing Mesophile Isolated from Soil.</title>
        <authorList>
            <person name="Zhang G."/>
        </authorList>
    </citation>
    <scope>NUCLEOTIDE SEQUENCE [LARGE SCALE GENOMIC DNA]</scope>
    <source>
        <strain evidence="3 4">WN066</strain>
    </source>
</reference>
<dbReference type="Proteomes" id="UP001178888">
    <property type="component" value="Unassembled WGS sequence"/>
</dbReference>
<evidence type="ECO:0000313" key="3">
    <source>
        <dbReference type="EMBL" id="TDK63248.1"/>
    </source>
</evidence>
<evidence type="ECO:0000313" key="4">
    <source>
        <dbReference type="Proteomes" id="UP000295132"/>
    </source>
</evidence>
<evidence type="ECO:0000313" key="5">
    <source>
        <dbReference type="Proteomes" id="UP001178888"/>
    </source>
</evidence>
<organism evidence="3 4">
    <name type="scientific">Bacillus salipaludis</name>
    <dbReference type="NCBI Taxonomy" id="2547811"/>
    <lineage>
        <taxon>Bacteria</taxon>
        <taxon>Bacillati</taxon>
        <taxon>Bacillota</taxon>
        <taxon>Bacilli</taxon>
        <taxon>Bacillales</taxon>
        <taxon>Bacillaceae</taxon>
        <taxon>Bacillus</taxon>
    </lineage>
</organism>
<dbReference type="EMBL" id="JAVGVR010000001">
    <property type="protein sequence ID" value="MDQ6597313.1"/>
    <property type="molecule type" value="Genomic_DNA"/>
</dbReference>
<dbReference type="GO" id="GO:0000270">
    <property type="term" value="P:peptidoglycan metabolic process"/>
    <property type="evidence" value="ECO:0007669"/>
    <property type="project" value="TreeGrafter"/>
</dbReference>
<gene>
    <name evidence="3" type="ORF">E2K98_07315</name>
    <name evidence="2" type="ORF">RCG21_13255</name>
</gene>
<dbReference type="Gene3D" id="3.40.50.620">
    <property type="entry name" value="HUPs"/>
    <property type="match status" value="1"/>
</dbReference>
<comment type="caution">
    <text evidence="3">The sequence shown here is derived from an EMBL/GenBank/DDBJ whole genome shotgun (WGS) entry which is preliminary data.</text>
</comment>
<dbReference type="InterPro" id="IPR003848">
    <property type="entry name" value="DUF218"/>
</dbReference>
<sequence>MNKKLLIFLVFIFVTGVIYLAILQLKITQSSHTIVPKNADYVIVLGARVKGTVPSLALKYRIEAAANYLIKNKDTIVIASGGLGPGEKISEAKAIKKGLMQRGIKETRIILENHSTTTYEKIQFSKRLIPSSANTGILVTNTFHVYRSLGMARDQKLNVYGLAAKTPASAVLKSYTREYLAITKYYLEKYIF</sequence>
<dbReference type="EMBL" id="SMYO01000003">
    <property type="protein sequence ID" value="TDK63248.1"/>
    <property type="molecule type" value="Genomic_DNA"/>
</dbReference>
<evidence type="ECO:0000259" key="1">
    <source>
        <dbReference type="Pfam" id="PF02698"/>
    </source>
</evidence>
<evidence type="ECO:0000313" key="2">
    <source>
        <dbReference type="EMBL" id="MDQ6597313.1"/>
    </source>
</evidence>
<dbReference type="InterPro" id="IPR051599">
    <property type="entry name" value="Cell_Envelope_Assoc"/>
</dbReference>
<dbReference type="Proteomes" id="UP000295132">
    <property type="component" value="Unassembled WGS sequence"/>
</dbReference>
<proteinExistence type="predicted"/>
<dbReference type="RefSeq" id="WP_133333589.1">
    <property type="nucleotide sequence ID" value="NZ_JAVGVR010000001.1"/>
</dbReference>
<dbReference type="Pfam" id="PF02698">
    <property type="entry name" value="DUF218"/>
    <property type="match status" value="1"/>
</dbReference>
<dbReference type="GO" id="GO:0043164">
    <property type="term" value="P:Gram-negative-bacterium-type cell wall biogenesis"/>
    <property type="evidence" value="ECO:0007669"/>
    <property type="project" value="TreeGrafter"/>
</dbReference>
<dbReference type="InterPro" id="IPR014729">
    <property type="entry name" value="Rossmann-like_a/b/a_fold"/>
</dbReference>
<keyword evidence="5" id="KW-1185">Reference proteome</keyword>
<dbReference type="GO" id="GO:0005886">
    <property type="term" value="C:plasma membrane"/>
    <property type="evidence" value="ECO:0007669"/>
    <property type="project" value="TreeGrafter"/>
</dbReference>
<protein>
    <submittedName>
        <fullName evidence="3">YdcF family protein</fullName>
    </submittedName>
</protein>